<evidence type="ECO:0000256" key="1">
    <source>
        <dbReference type="ARBA" id="ARBA00023125"/>
    </source>
</evidence>
<dbReference type="OrthoDB" id="5816932at2"/>
<dbReference type="InterPro" id="IPR009057">
    <property type="entry name" value="Homeodomain-like_sf"/>
</dbReference>
<dbReference type="Pfam" id="PF00440">
    <property type="entry name" value="TetR_N"/>
    <property type="match status" value="1"/>
</dbReference>
<evidence type="ECO:0000259" key="3">
    <source>
        <dbReference type="PROSITE" id="PS50977"/>
    </source>
</evidence>
<evidence type="ECO:0000313" key="4">
    <source>
        <dbReference type="EMBL" id="TKR33395.1"/>
    </source>
</evidence>
<dbReference type="InterPro" id="IPR025722">
    <property type="entry name" value="TetR"/>
</dbReference>
<dbReference type="EMBL" id="SZUA01000001">
    <property type="protein sequence ID" value="TKR33395.1"/>
    <property type="molecule type" value="Genomic_DNA"/>
</dbReference>
<dbReference type="PROSITE" id="PS50977">
    <property type="entry name" value="HTH_TETR_2"/>
    <property type="match status" value="1"/>
</dbReference>
<feature type="DNA-binding region" description="H-T-H motif" evidence="2">
    <location>
        <begin position="26"/>
        <end position="45"/>
    </location>
</feature>
<feature type="domain" description="HTH tetR-type" evidence="3">
    <location>
        <begin position="3"/>
        <end position="63"/>
    </location>
</feature>
<sequence>MARETRQRILDCSLAMFNAQGEPNVTTNHIADELEISPGNLYYHFRNKDDIIEQLFGSYEQRVDAALTPPAGRLPELEDIWLQLHLVFECIWDYRFLYRDLVDILSRNRRLRIRFARILKRADDSAHQVMRGLSQAGVMRASAAELDAAATNILVIATFWLNYASVRGEKDEQAAIRTGIVQVMMLLAPFLRDAERVHLNRLTQAYQE</sequence>
<dbReference type="PANTHER" id="PTHR43479">
    <property type="entry name" value="ACREF/ENVCD OPERON REPRESSOR-RELATED"/>
    <property type="match status" value="1"/>
</dbReference>
<name>A0A4U5JV20_9GAMM</name>
<dbReference type="Gene3D" id="1.10.357.10">
    <property type="entry name" value="Tetracycline Repressor, domain 2"/>
    <property type="match status" value="1"/>
</dbReference>
<reference evidence="4 5" key="1">
    <citation type="submission" date="2019-04" db="EMBL/GenBank/DDBJ databases">
        <title>Reference strain of H23.</title>
        <authorList>
            <person name="Luo X."/>
        </authorList>
    </citation>
    <scope>NUCLEOTIDE SEQUENCE [LARGE SCALE GENOMIC DNA]</scope>
    <source>
        <strain evidence="4 5">H23</strain>
    </source>
</reference>
<gene>
    <name evidence="4" type="ORF">FCE95_03550</name>
</gene>
<comment type="caution">
    <text evidence="4">The sequence shown here is derived from an EMBL/GenBank/DDBJ whole genome shotgun (WGS) entry which is preliminary data.</text>
</comment>
<dbReference type="InterPro" id="IPR001647">
    <property type="entry name" value="HTH_TetR"/>
</dbReference>
<dbReference type="PANTHER" id="PTHR43479:SF12">
    <property type="entry name" value="TRANSCRIPTIONAL REGULATORY PROTEIN"/>
    <property type="match status" value="1"/>
</dbReference>
<dbReference type="SUPFAM" id="SSF46689">
    <property type="entry name" value="Homeodomain-like"/>
    <property type="match status" value="1"/>
</dbReference>
<keyword evidence="5" id="KW-1185">Reference proteome</keyword>
<evidence type="ECO:0000256" key="2">
    <source>
        <dbReference type="PROSITE-ProRule" id="PRU00335"/>
    </source>
</evidence>
<dbReference type="RefSeq" id="WP_137265603.1">
    <property type="nucleotide sequence ID" value="NZ_SZUA01000001.1"/>
</dbReference>
<dbReference type="Proteomes" id="UP000308707">
    <property type="component" value="Unassembled WGS sequence"/>
</dbReference>
<dbReference type="PRINTS" id="PR00455">
    <property type="entry name" value="HTHTETR"/>
</dbReference>
<accession>A0A4U5JV20</accession>
<evidence type="ECO:0000313" key="5">
    <source>
        <dbReference type="Proteomes" id="UP000308707"/>
    </source>
</evidence>
<keyword evidence="1 2" id="KW-0238">DNA-binding</keyword>
<organism evidence="4 5">
    <name type="scientific">Luteimonas gilva</name>
    <dbReference type="NCBI Taxonomy" id="2572684"/>
    <lineage>
        <taxon>Bacteria</taxon>
        <taxon>Pseudomonadati</taxon>
        <taxon>Pseudomonadota</taxon>
        <taxon>Gammaproteobacteria</taxon>
        <taxon>Lysobacterales</taxon>
        <taxon>Lysobacteraceae</taxon>
        <taxon>Luteimonas</taxon>
    </lineage>
</organism>
<dbReference type="Pfam" id="PF13972">
    <property type="entry name" value="TetR"/>
    <property type="match status" value="1"/>
</dbReference>
<proteinExistence type="predicted"/>
<dbReference type="AlphaFoldDB" id="A0A4U5JV20"/>
<protein>
    <submittedName>
        <fullName evidence="4">TetR/AcrR family transcriptional regulator</fullName>
    </submittedName>
</protein>
<dbReference type="GO" id="GO:0003677">
    <property type="term" value="F:DNA binding"/>
    <property type="evidence" value="ECO:0007669"/>
    <property type="project" value="UniProtKB-UniRule"/>
</dbReference>
<dbReference type="InterPro" id="IPR050624">
    <property type="entry name" value="HTH-type_Tx_Regulator"/>
</dbReference>